<dbReference type="Pfam" id="PF03485">
    <property type="entry name" value="Arg_tRNA_synt_N"/>
    <property type="match status" value="1"/>
</dbReference>
<keyword evidence="2 8" id="KW-0436">Ligase</keyword>
<evidence type="ECO:0000313" key="13">
    <source>
        <dbReference type="Proteomes" id="UP001235840"/>
    </source>
</evidence>
<dbReference type="CDD" id="cd00671">
    <property type="entry name" value="ArgRS_core"/>
    <property type="match status" value="1"/>
</dbReference>
<dbReference type="NCBIfam" id="TIGR00456">
    <property type="entry name" value="argS"/>
    <property type="match status" value="1"/>
</dbReference>
<evidence type="ECO:0000256" key="3">
    <source>
        <dbReference type="ARBA" id="ARBA00022741"/>
    </source>
</evidence>
<dbReference type="EMBL" id="JAUSTY010000002">
    <property type="protein sequence ID" value="MDQ0164616.1"/>
    <property type="molecule type" value="Genomic_DNA"/>
</dbReference>
<dbReference type="PANTHER" id="PTHR11956:SF5">
    <property type="entry name" value="ARGININE--TRNA LIGASE, CYTOPLASMIC"/>
    <property type="match status" value="1"/>
</dbReference>
<comment type="caution">
    <text evidence="12">The sequence shown here is derived from an EMBL/GenBank/DDBJ whole genome shotgun (WGS) entry which is preliminary data.</text>
</comment>
<keyword evidence="6 8" id="KW-0030">Aminoacyl-tRNA synthetase</keyword>
<dbReference type="SUPFAM" id="SSF47323">
    <property type="entry name" value="Anticodon-binding domain of a subclass of class I aminoacyl-tRNA synthetases"/>
    <property type="match status" value="1"/>
</dbReference>
<dbReference type="SUPFAM" id="SSF55190">
    <property type="entry name" value="Arginyl-tRNA synthetase (ArgRS), N-terminal 'additional' domain"/>
    <property type="match status" value="1"/>
</dbReference>
<dbReference type="InterPro" id="IPR001278">
    <property type="entry name" value="Arg-tRNA-ligase"/>
</dbReference>
<dbReference type="InterPro" id="IPR005148">
    <property type="entry name" value="Arg-tRNA-synth_N"/>
</dbReference>
<keyword evidence="13" id="KW-1185">Reference proteome</keyword>
<dbReference type="GO" id="GO:0004814">
    <property type="term" value="F:arginine-tRNA ligase activity"/>
    <property type="evidence" value="ECO:0007669"/>
    <property type="project" value="UniProtKB-EC"/>
</dbReference>
<dbReference type="InterPro" id="IPR014729">
    <property type="entry name" value="Rossmann-like_a/b/a_fold"/>
</dbReference>
<dbReference type="InterPro" id="IPR035684">
    <property type="entry name" value="ArgRS_core"/>
</dbReference>
<dbReference type="PANTHER" id="PTHR11956">
    <property type="entry name" value="ARGINYL-TRNA SYNTHETASE"/>
    <property type="match status" value="1"/>
</dbReference>
<dbReference type="Gene3D" id="3.30.1360.70">
    <property type="entry name" value="Arginyl tRNA synthetase N-terminal domain"/>
    <property type="match status" value="1"/>
</dbReference>
<evidence type="ECO:0000256" key="7">
    <source>
        <dbReference type="ARBA" id="ARBA00049339"/>
    </source>
</evidence>
<comment type="caution">
    <text evidence="8">Lacks conserved residue(s) required for the propagation of feature annotation.</text>
</comment>
<dbReference type="InterPro" id="IPR009080">
    <property type="entry name" value="tRNAsynth_Ia_anticodon-bd"/>
</dbReference>
<dbReference type="Pfam" id="PF05746">
    <property type="entry name" value="DALR_1"/>
    <property type="match status" value="1"/>
</dbReference>
<dbReference type="PRINTS" id="PR01038">
    <property type="entry name" value="TRNASYNTHARG"/>
</dbReference>
<dbReference type="InterPro" id="IPR036695">
    <property type="entry name" value="Arg-tRNA-synth_N_sf"/>
</dbReference>
<dbReference type="SMART" id="SM01016">
    <property type="entry name" value="Arg_tRNA_synt_N"/>
    <property type="match status" value="1"/>
</dbReference>
<evidence type="ECO:0000256" key="6">
    <source>
        <dbReference type="ARBA" id="ARBA00023146"/>
    </source>
</evidence>
<dbReference type="Gene3D" id="1.10.730.10">
    <property type="entry name" value="Isoleucyl-tRNA Synthetase, Domain 1"/>
    <property type="match status" value="1"/>
</dbReference>
<evidence type="ECO:0000313" key="12">
    <source>
        <dbReference type="EMBL" id="MDQ0164616.1"/>
    </source>
</evidence>
<dbReference type="InterPro" id="IPR008909">
    <property type="entry name" value="DALR_anticod-bd"/>
</dbReference>
<comment type="subcellular location">
    <subcellularLocation>
        <location evidence="8">Cytoplasm</location>
    </subcellularLocation>
</comment>
<comment type="subunit">
    <text evidence="8">Monomer.</text>
</comment>
<gene>
    <name evidence="8" type="primary">argS</name>
    <name evidence="12" type="ORF">J2S11_000516</name>
</gene>
<dbReference type="SMART" id="SM00836">
    <property type="entry name" value="DALR_1"/>
    <property type="match status" value="1"/>
</dbReference>
<evidence type="ECO:0000259" key="11">
    <source>
        <dbReference type="SMART" id="SM01016"/>
    </source>
</evidence>
<protein>
    <recommendedName>
        <fullName evidence="8">Arginine--tRNA ligase</fullName>
        <ecNumber evidence="8">6.1.1.19</ecNumber>
    </recommendedName>
    <alternativeName>
        <fullName evidence="8">Arginyl-tRNA synthetase</fullName>
        <shortName evidence="8">ArgRS</shortName>
    </alternativeName>
</protein>
<feature type="domain" description="DALR anticodon binding" evidence="10">
    <location>
        <begin position="449"/>
        <end position="568"/>
    </location>
</feature>
<dbReference type="Gene3D" id="3.40.50.620">
    <property type="entry name" value="HUPs"/>
    <property type="match status" value="1"/>
</dbReference>
<evidence type="ECO:0000256" key="4">
    <source>
        <dbReference type="ARBA" id="ARBA00022840"/>
    </source>
</evidence>
<comment type="catalytic activity">
    <reaction evidence="7 8">
        <text>tRNA(Arg) + L-arginine + ATP = L-arginyl-tRNA(Arg) + AMP + diphosphate</text>
        <dbReference type="Rhea" id="RHEA:20301"/>
        <dbReference type="Rhea" id="RHEA-COMP:9658"/>
        <dbReference type="Rhea" id="RHEA-COMP:9673"/>
        <dbReference type="ChEBI" id="CHEBI:30616"/>
        <dbReference type="ChEBI" id="CHEBI:32682"/>
        <dbReference type="ChEBI" id="CHEBI:33019"/>
        <dbReference type="ChEBI" id="CHEBI:78442"/>
        <dbReference type="ChEBI" id="CHEBI:78513"/>
        <dbReference type="ChEBI" id="CHEBI:456215"/>
        <dbReference type="EC" id="6.1.1.19"/>
    </reaction>
</comment>
<reference evidence="12 13" key="1">
    <citation type="submission" date="2023-07" db="EMBL/GenBank/DDBJ databases">
        <title>Genomic Encyclopedia of Type Strains, Phase IV (KMG-IV): sequencing the most valuable type-strain genomes for metagenomic binning, comparative biology and taxonomic classification.</title>
        <authorList>
            <person name="Goeker M."/>
        </authorList>
    </citation>
    <scope>NUCLEOTIDE SEQUENCE [LARGE SCALE GENOMIC DNA]</scope>
    <source>
        <strain evidence="12 13">DSM 12751</strain>
    </source>
</reference>
<evidence type="ECO:0000256" key="2">
    <source>
        <dbReference type="ARBA" id="ARBA00022598"/>
    </source>
</evidence>
<evidence type="ECO:0000256" key="9">
    <source>
        <dbReference type="RuleBase" id="RU363038"/>
    </source>
</evidence>
<dbReference type="Pfam" id="PF00750">
    <property type="entry name" value="tRNA-synt_1d"/>
    <property type="match status" value="1"/>
</dbReference>
<accession>A0ABT9VUF2</accession>
<dbReference type="Proteomes" id="UP001235840">
    <property type="component" value="Unassembled WGS sequence"/>
</dbReference>
<dbReference type="EC" id="6.1.1.19" evidence="8"/>
<evidence type="ECO:0000256" key="1">
    <source>
        <dbReference type="ARBA" id="ARBA00005594"/>
    </source>
</evidence>
<name>A0ABT9VUF2_9BACI</name>
<proteinExistence type="inferred from homology"/>
<comment type="similarity">
    <text evidence="1 8 9">Belongs to the class-I aminoacyl-tRNA synthetase family.</text>
</comment>
<organism evidence="12 13">
    <name type="scientific">Caldalkalibacillus horti</name>
    <dbReference type="NCBI Taxonomy" id="77523"/>
    <lineage>
        <taxon>Bacteria</taxon>
        <taxon>Bacillati</taxon>
        <taxon>Bacillota</taxon>
        <taxon>Bacilli</taxon>
        <taxon>Bacillales</taxon>
        <taxon>Bacillaceae</taxon>
        <taxon>Caldalkalibacillus</taxon>
    </lineage>
</organism>
<evidence type="ECO:0000259" key="10">
    <source>
        <dbReference type="SMART" id="SM00836"/>
    </source>
</evidence>
<dbReference type="HAMAP" id="MF_00123">
    <property type="entry name" value="Arg_tRNA_synth"/>
    <property type="match status" value="1"/>
</dbReference>
<feature type="domain" description="Arginyl tRNA synthetase N-terminal" evidence="11">
    <location>
        <begin position="3"/>
        <end position="85"/>
    </location>
</feature>
<keyword evidence="8" id="KW-0963">Cytoplasm</keyword>
<evidence type="ECO:0000256" key="8">
    <source>
        <dbReference type="HAMAP-Rule" id="MF_00123"/>
    </source>
</evidence>
<keyword evidence="5 8" id="KW-0648">Protein biosynthesis</keyword>
<sequence>MKQHVVQLLTNVVELTETEILPLIETPPSREQGDIAFPCFQLAKKFRQAPPQIAQQILDKLNQLPLDDFGIKEVKQVGPYLNFFFDRKQYASHLLEQGMESLLSSTQIGEGKTVVVEYSSPNIAKHFQVYHIRSTMIGQSLANTYAALGYKVEKMNHLGDWGTQFGKLTAAFLKWGDEEKVKENPLSELVALYVKFHEEAENHPELVDEGRMWFKKLEDGDEEAVRIWQWFKDESLKVFERLYSQLNVSFDHYLGESFYSNKMDDVIQKIKEKDLLEESDGALVVRLDEQNIPPCIIQKSDGASIYATRDLASALYREEQFHPDKILYVVDQRQALHFQQVFSVLKKMDYAFADGCEHIAFGFMTIQGKIGSTRKGDGLLLDEVLDYAVERAMNIIEEKNPNLENKHEVAQAIGIGAIVFNDLKHHRTHNIDFNWDEAFTFEGKTGPYVQYTHARIKSLLRRASEEEATASQSVTPHPSYESDVAWDMIYALQQYPSVLVETTKKNDPSQIAKYLLELCQLFNRYYAQERFFVEDKAEVQAKIALASHVASTLKHGLELLSIKAPDAI</sequence>
<evidence type="ECO:0000256" key="5">
    <source>
        <dbReference type="ARBA" id="ARBA00022917"/>
    </source>
</evidence>
<keyword evidence="3 8" id="KW-0547">Nucleotide-binding</keyword>
<keyword evidence="4 8" id="KW-0067">ATP-binding</keyword>
<dbReference type="SUPFAM" id="SSF52374">
    <property type="entry name" value="Nucleotidylyl transferase"/>
    <property type="match status" value="1"/>
</dbReference>